<dbReference type="Pfam" id="PF01266">
    <property type="entry name" value="DAO"/>
    <property type="match status" value="1"/>
</dbReference>
<organism evidence="3 4">
    <name type="scientific">Halomonas aestuarii</name>
    <dbReference type="NCBI Taxonomy" id="1897729"/>
    <lineage>
        <taxon>Bacteria</taxon>
        <taxon>Pseudomonadati</taxon>
        <taxon>Pseudomonadota</taxon>
        <taxon>Gammaproteobacteria</taxon>
        <taxon>Oceanospirillales</taxon>
        <taxon>Halomonadaceae</taxon>
        <taxon>Halomonas</taxon>
    </lineage>
</organism>
<dbReference type="InterPro" id="IPR006076">
    <property type="entry name" value="FAD-dep_OxRdtase"/>
</dbReference>
<accession>A0A1J0VGI7</accession>
<evidence type="ECO:0000313" key="3">
    <source>
        <dbReference type="EMBL" id="APE31134.1"/>
    </source>
</evidence>
<dbReference type="Gene3D" id="3.30.9.10">
    <property type="entry name" value="D-Amino Acid Oxidase, subunit A, domain 2"/>
    <property type="match status" value="1"/>
</dbReference>
<dbReference type="InterPro" id="IPR036188">
    <property type="entry name" value="FAD/NAD-bd_sf"/>
</dbReference>
<dbReference type="Proteomes" id="UP000181985">
    <property type="component" value="Chromosome"/>
</dbReference>
<keyword evidence="1" id="KW-0560">Oxidoreductase</keyword>
<evidence type="ECO:0000256" key="1">
    <source>
        <dbReference type="ARBA" id="ARBA00023002"/>
    </source>
</evidence>
<dbReference type="SUPFAM" id="SSF51905">
    <property type="entry name" value="FAD/NAD(P)-binding domain"/>
    <property type="match status" value="1"/>
</dbReference>
<dbReference type="RefSeq" id="WP_071943952.1">
    <property type="nucleotide sequence ID" value="NZ_CP018139.1"/>
</dbReference>
<sequence>MTQATTSDSRTADVCLVGGGLVGMAIALGLQRHDLKVAVLDEGDVALRASRGNFGLVWVQGKGDTMPEYARVTRLSASLWPDLARRLRETTGIDVQLEQRGGLYLCLTQEELEARTDMLTRMRDAAGGDYPFETLDLDQVRDYFPDIGDEVAGATWGPEDGHLNPLLLLRAMTERFLAQGGVIDNGGRVQDIDRRGESFRITTPAGVWSCAKVVLAAGLGNRDLAPKVGLSAPVFPNRGQVLVAERVRHFLDYPTGHVRQTGEGTVQIGDSKEDVGFDSGTTTDVMAQIAHRAVRLFPLLRDVKMVRAWGALRVMTPDGYPIYEASRECPGAYLVTCHSGVTLGALHEGPLADWIASDETDLPLEVFHAQRFSL</sequence>
<reference evidence="4" key="1">
    <citation type="submission" date="2016-11" db="EMBL/GenBank/DDBJ databases">
        <title>Halolamina sediminis sp. nov., an extremely halophilic archaeon isolated from solar salt.</title>
        <authorList>
            <person name="Koh H.-W."/>
            <person name="Rani S."/>
            <person name="Park S.-J."/>
        </authorList>
    </citation>
    <scope>NUCLEOTIDE SEQUENCE [LARGE SCALE GENOMIC DNA]</scope>
    <source>
        <strain evidence="4">Hb3</strain>
    </source>
</reference>
<dbReference type="OrthoDB" id="6949587at2"/>
<evidence type="ECO:0000313" key="4">
    <source>
        <dbReference type="Proteomes" id="UP000181985"/>
    </source>
</evidence>
<dbReference type="GO" id="GO:0016491">
    <property type="term" value="F:oxidoreductase activity"/>
    <property type="evidence" value="ECO:0007669"/>
    <property type="project" value="UniProtKB-KW"/>
</dbReference>
<feature type="domain" description="FAD dependent oxidoreductase" evidence="2">
    <location>
        <begin position="13"/>
        <end position="345"/>
    </location>
</feature>
<evidence type="ECO:0000259" key="2">
    <source>
        <dbReference type="Pfam" id="PF01266"/>
    </source>
</evidence>
<name>A0A1J0VGI7_9GAMM</name>
<dbReference type="PANTHER" id="PTHR13847">
    <property type="entry name" value="SARCOSINE DEHYDROGENASE-RELATED"/>
    <property type="match status" value="1"/>
</dbReference>
<dbReference type="EMBL" id="CP018139">
    <property type="protein sequence ID" value="APE31134.1"/>
    <property type="molecule type" value="Genomic_DNA"/>
</dbReference>
<dbReference type="SUPFAM" id="SSF54373">
    <property type="entry name" value="FAD-linked reductases, C-terminal domain"/>
    <property type="match status" value="1"/>
</dbReference>
<dbReference type="Gene3D" id="3.50.50.60">
    <property type="entry name" value="FAD/NAD(P)-binding domain"/>
    <property type="match status" value="1"/>
</dbReference>
<dbReference type="GO" id="GO:0005737">
    <property type="term" value="C:cytoplasm"/>
    <property type="evidence" value="ECO:0007669"/>
    <property type="project" value="TreeGrafter"/>
</dbReference>
<gene>
    <name evidence="3" type="ORF">BOX17_09310</name>
</gene>
<dbReference type="KEGG" id="hsi:BOX17_09310"/>
<keyword evidence="4" id="KW-1185">Reference proteome</keyword>
<protein>
    <submittedName>
        <fullName evidence="3">FAD-dependent oxidoreductase</fullName>
    </submittedName>
</protein>
<dbReference type="AlphaFoldDB" id="A0A1J0VGI7"/>
<proteinExistence type="predicted"/>